<dbReference type="Proteomes" id="UP000035514">
    <property type="component" value="Unassembled WGS sequence"/>
</dbReference>
<name>A0A0G9JTS4_9BACT</name>
<dbReference type="Pfam" id="PF07813">
    <property type="entry name" value="LTXXQ"/>
    <property type="match status" value="1"/>
</dbReference>
<evidence type="ECO:0000313" key="2">
    <source>
        <dbReference type="EMBL" id="KLD97605.1"/>
    </source>
</evidence>
<protein>
    <recommendedName>
        <fullName evidence="4">Periplasmic protein</fullName>
    </recommendedName>
</protein>
<feature type="chain" id="PRO_5002577367" description="Periplasmic protein" evidence="1">
    <location>
        <begin position="21"/>
        <end position="148"/>
    </location>
</feature>
<reference evidence="2 3" key="1">
    <citation type="submission" date="2014-01" db="EMBL/GenBank/DDBJ databases">
        <title>Development of a Comparative Genomic Fingerprinting Assay for High Resolution Genotyping of Arcobacter butzleri.</title>
        <authorList>
            <person name="Webb A.L."/>
            <person name="Inglis G.D."/>
            <person name="Kruczkiewicz P."/>
            <person name="Selinger L.B."/>
            <person name="Taboada E.N."/>
        </authorList>
    </citation>
    <scope>NUCLEOTIDE SEQUENCE [LARGE SCALE GENOMIC DNA]</scope>
    <source>
        <strain evidence="2 3">L348</strain>
    </source>
</reference>
<comment type="caution">
    <text evidence="2">The sequence shown here is derived from an EMBL/GenBank/DDBJ whole genome shotgun (WGS) entry which is preliminary data.</text>
</comment>
<dbReference type="PATRIC" id="fig|1447256.3.peg.2137"/>
<evidence type="ECO:0000256" key="1">
    <source>
        <dbReference type="SAM" id="SignalP"/>
    </source>
</evidence>
<evidence type="ECO:0008006" key="4">
    <source>
        <dbReference type="Google" id="ProtNLM"/>
    </source>
</evidence>
<evidence type="ECO:0000313" key="3">
    <source>
        <dbReference type="Proteomes" id="UP000035514"/>
    </source>
</evidence>
<sequence length="148" mass="17074">MKKIVSSLVITSLVAGTLFAANGEMKKDDKRFDAPNCMYQKDFKGHMSFFGDDGILGLIHELNLTSKQKEDIRKIIDESRKTQKTPLDAFSKDGFDKEKFIQIENEKRDSMIKSKAEVIEKTYAILDAKQKEQLKVLIDLRKEKRDKK</sequence>
<keyword evidence="1" id="KW-0732">Signal</keyword>
<dbReference type="GO" id="GO:0042597">
    <property type="term" value="C:periplasmic space"/>
    <property type="evidence" value="ECO:0007669"/>
    <property type="project" value="InterPro"/>
</dbReference>
<dbReference type="InterPro" id="IPR012899">
    <property type="entry name" value="LTXXQ"/>
</dbReference>
<gene>
    <name evidence="2" type="ORF">AA20_10935</name>
</gene>
<dbReference type="EMBL" id="JAIQ01000146">
    <property type="protein sequence ID" value="KLD97605.1"/>
    <property type="molecule type" value="Genomic_DNA"/>
</dbReference>
<feature type="signal peptide" evidence="1">
    <location>
        <begin position="1"/>
        <end position="20"/>
    </location>
</feature>
<dbReference type="AlphaFoldDB" id="A0A0G9JTS4"/>
<dbReference type="Gene3D" id="1.20.120.1490">
    <property type="match status" value="1"/>
</dbReference>
<organism evidence="2 3">
    <name type="scientific">Aliarcobacter butzleri L348</name>
    <dbReference type="NCBI Taxonomy" id="1447256"/>
    <lineage>
        <taxon>Bacteria</taxon>
        <taxon>Pseudomonadati</taxon>
        <taxon>Campylobacterota</taxon>
        <taxon>Epsilonproteobacteria</taxon>
        <taxon>Campylobacterales</taxon>
        <taxon>Arcobacteraceae</taxon>
        <taxon>Aliarcobacter</taxon>
    </lineage>
</organism>
<accession>A0A0G9JTS4</accession>
<proteinExistence type="predicted"/>
<dbReference type="RefSeq" id="WP_046997253.1">
    <property type="nucleotide sequence ID" value="NZ_JAIQ01000146.1"/>
</dbReference>